<protein>
    <submittedName>
        <fullName evidence="1">Uncharacterized protein</fullName>
    </submittedName>
</protein>
<dbReference type="EMBL" id="CM055092">
    <property type="protein sequence ID" value="KAJ7568229.1"/>
    <property type="molecule type" value="Genomic_DNA"/>
</dbReference>
<dbReference type="Proteomes" id="UP001162992">
    <property type="component" value="Chromosome 1"/>
</dbReference>
<organism evidence="1 2">
    <name type="scientific">Diphasiastrum complanatum</name>
    <name type="common">Issler's clubmoss</name>
    <name type="synonym">Lycopodium complanatum</name>
    <dbReference type="NCBI Taxonomy" id="34168"/>
    <lineage>
        <taxon>Eukaryota</taxon>
        <taxon>Viridiplantae</taxon>
        <taxon>Streptophyta</taxon>
        <taxon>Embryophyta</taxon>
        <taxon>Tracheophyta</taxon>
        <taxon>Lycopodiopsida</taxon>
        <taxon>Lycopodiales</taxon>
        <taxon>Lycopodiaceae</taxon>
        <taxon>Lycopodioideae</taxon>
        <taxon>Diphasiastrum</taxon>
    </lineage>
</organism>
<evidence type="ECO:0000313" key="1">
    <source>
        <dbReference type="EMBL" id="KAJ7568229.1"/>
    </source>
</evidence>
<name>A0ACC2ENZ3_DIPCM</name>
<gene>
    <name evidence="1" type="ORF">O6H91_01G024200</name>
</gene>
<sequence>MISACPFAGHNDTRQGQRQQTDEEQTNEEQHTPHEHAEEGVQAPKCPLGYDAGSFKLGPLSCIICRALLFNSSRCLPCRHIYCRSCILRFQDCPLCGLDIENIEPDPDLQAMVDNFIEGHARIKRPKLHGNGEVEHAQGQENVNVAYEDVSLARGSFLLQHAMRAFQAQNLESARARLDLCVEDTREELTRRGVTTEISSQLGAVLGMLGDCLRAMGDVDGAMTKYEESVQILSRIQDNDVEVIHALSVSLNKLGDLKYYAEQFSSARDLYKRALDIRKNAIKDYQVLSPQILDVAISLTKVADVDRSMGKEALAIEGFQEALKTLEGLSLQYNMDTLSLEKRRSSILEFLCAQLKDGHAK</sequence>
<accession>A0ACC2ENZ3</accession>
<proteinExistence type="predicted"/>
<reference evidence="2" key="1">
    <citation type="journal article" date="2024" name="Proc. Natl. Acad. Sci. U.S.A.">
        <title>Extraordinary preservation of gene collinearity over three hundred million years revealed in homosporous lycophytes.</title>
        <authorList>
            <person name="Li C."/>
            <person name="Wickell D."/>
            <person name="Kuo L.Y."/>
            <person name="Chen X."/>
            <person name="Nie B."/>
            <person name="Liao X."/>
            <person name="Peng D."/>
            <person name="Ji J."/>
            <person name="Jenkins J."/>
            <person name="Williams M."/>
            <person name="Shu S."/>
            <person name="Plott C."/>
            <person name="Barry K."/>
            <person name="Rajasekar S."/>
            <person name="Grimwood J."/>
            <person name="Han X."/>
            <person name="Sun S."/>
            <person name="Hou Z."/>
            <person name="He W."/>
            <person name="Dai G."/>
            <person name="Sun C."/>
            <person name="Schmutz J."/>
            <person name="Leebens-Mack J.H."/>
            <person name="Li F.W."/>
            <person name="Wang L."/>
        </authorList>
    </citation>
    <scope>NUCLEOTIDE SEQUENCE [LARGE SCALE GENOMIC DNA]</scope>
    <source>
        <strain evidence="2">cv. PW_Plant_1</strain>
    </source>
</reference>
<keyword evidence="2" id="KW-1185">Reference proteome</keyword>
<evidence type="ECO:0000313" key="2">
    <source>
        <dbReference type="Proteomes" id="UP001162992"/>
    </source>
</evidence>
<comment type="caution">
    <text evidence="1">The sequence shown here is derived from an EMBL/GenBank/DDBJ whole genome shotgun (WGS) entry which is preliminary data.</text>
</comment>